<keyword evidence="2" id="KW-1185">Reference proteome</keyword>
<dbReference type="RefSeq" id="WP_106287464.1">
    <property type="nucleotide sequence ID" value="NZ_CAWNTC010000196.1"/>
</dbReference>
<dbReference type="Proteomes" id="UP000238762">
    <property type="component" value="Unassembled WGS sequence"/>
</dbReference>
<comment type="caution">
    <text evidence="1">The sequence shown here is derived from an EMBL/GenBank/DDBJ whole genome shotgun (WGS) entry which is preliminary data.</text>
</comment>
<dbReference type="AlphaFoldDB" id="A0A2T1C7V7"/>
<dbReference type="OrthoDB" id="461689at2"/>
<evidence type="ECO:0000313" key="2">
    <source>
        <dbReference type="Proteomes" id="UP000238762"/>
    </source>
</evidence>
<reference evidence="1 2" key="1">
    <citation type="submission" date="2018-02" db="EMBL/GenBank/DDBJ databases">
        <authorList>
            <person name="Cohen D.B."/>
            <person name="Kent A.D."/>
        </authorList>
    </citation>
    <scope>NUCLEOTIDE SEQUENCE [LARGE SCALE GENOMIC DNA]</scope>
    <source>
        <strain evidence="1 2">CCAP 1448/3</strain>
    </source>
</reference>
<protein>
    <submittedName>
        <fullName evidence="1">Uncharacterized protein</fullName>
    </submittedName>
</protein>
<gene>
    <name evidence="1" type="ORF">C7B64_04550</name>
</gene>
<reference evidence="1 2" key="2">
    <citation type="submission" date="2018-03" db="EMBL/GenBank/DDBJ databases">
        <title>The ancient ancestry and fast evolution of plastids.</title>
        <authorList>
            <person name="Moore K.R."/>
            <person name="Magnabosco C."/>
            <person name="Momper L."/>
            <person name="Gold D.A."/>
            <person name="Bosak T."/>
            <person name="Fournier G.P."/>
        </authorList>
    </citation>
    <scope>NUCLEOTIDE SEQUENCE [LARGE SCALE GENOMIC DNA]</scope>
    <source>
        <strain evidence="1 2">CCAP 1448/3</strain>
    </source>
</reference>
<dbReference type="EMBL" id="PVWJ01000014">
    <property type="protein sequence ID" value="PSB04341.1"/>
    <property type="molecule type" value="Genomic_DNA"/>
</dbReference>
<accession>A0A2T1C7V7</accession>
<name>A0A2T1C7V7_9CYAN</name>
<evidence type="ECO:0000313" key="1">
    <source>
        <dbReference type="EMBL" id="PSB04341.1"/>
    </source>
</evidence>
<sequence length="134" mass="15605">MKPLLKDSLAWEQAEFLMQPALIRIIDHIRQNLEKSDWEGTYQEIQEPIPGYRLCLQRQDKLISVDLWDLCYQICFSNYSHPPLNPLLGDESASLAVEVDTTLIDTENNDVDWERLDSKAHQLVEEMFNSLPDT</sequence>
<proteinExistence type="predicted"/>
<organism evidence="1 2">
    <name type="scientific">Merismopedia glauca CCAP 1448/3</name>
    <dbReference type="NCBI Taxonomy" id="1296344"/>
    <lineage>
        <taxon>Bacteria</taxon>
        <taxon>Bacillati</taxon>
        <taxon>Cyanobacteriota</taxon>
        <taxon>Cyanophyceae</taxon>
        <taxon>Synechococcales</taxon>
        <taxon>Merismopediaceae</taxon>
        <taxon>Merismopedia</taxon>
    </lineage>
</organism>